<name>A0ACC5VVQ5_9GAMM</name>
<organism evidence="1 2">
    <name type="scientific">Vreelandella aquamarina</name>
    <dbReference type="NCBI Taxonomy" id="77097"/>
    <lineage>
        <taxon>Bacteria</taxon>
        <taxon>Pseudomonadati</taxon>
        <taxon>Pseudomonadota</taxon>
        <taxon>Gammaproteobacteria</taxon>
        <taxon>Oceanospirillales</taxon>
        <taxon>Halomonadaceae</taxon>
        <taxon>Vreelandella</taxon>
    </lineage>
</organism>
<reference evidence="1" key="1">
    <citation type="submission" date="2020-06" db="EMBL/GenBank/DDBJ databases">
        <title>Whole Genome Sequence of Halomonas aquamarina MB598.</title>
        <authorList>
            <person name="Pervaiz M."/>
            <person name="Fariq A."/>
            <person name="Yasmin A."/>
            <person name="Welch M."/>
        </authorList>
    </citation>
    <scope>NUCLEOTIDE SEQUENCE</scope>
    <source>
        <strain evidence="1">MB598</strain>
    </source>
</reference>
<dbReference type="Proteomes" id="UP001319846">
    <property type="component" value="Unassembled WGS sequence"/>
</dbReference>
<evidence type="ECO:0000313" key="1">
    <source>
        <dbReference type="EMBL" id="MBZ5488373.1"/>
    </source>
</evidence>
<accession>A0ACC5VVQ5</accession>
<comment type="caution">
    <text evidence="1">The sequence shown here is derived from an EMBL/GenBank/DDBJ whole genome shotgun (WGS) entry which is preliminary data.</text>
</comment>
<keyword evidence="2" id="KW-1185">Reference proteome</keyword>
<dbReference type="EMBL" id="JABYQT010000007">
    <property type="protein sequence ID" value="MBZ5488373.1"/>
    <property type="molecule type" value="Genomic_DNA"/>
</dbReference>
<gene>
    <name evidence="1" type="ORF">HW452_12650</name>
</gene>
<protein>
    <submittedName>
        <fullName evidence="1">Uncharacterized protein</fullName>
    </submittedName>
</protein>
<sequence length="106" mass="11843">MESPHYVLEGQYEITTVAFEPRMSLWVYSPVIVERATGRVVLDLSSGLWDLRRVNERPGRILLTLARFPEGDREYVVEVAPVEAIAVVDGVTHPLLKLEAALNAIA</sequence>
<proteinExistence type="predicted"/>
<evidence type="ECO:0000313" key="2">
    <source>
        <dbReference type="Proteomes" id="UP001319846"/>
    </source>
</evidence>